<protein>
    <recommendedName>
        <fullName evidence="3">Methyltransferase</fullName>
    </recommendedName>
</protein>
<evidence type="ECO:0000313" key="2">
    <source>
        <dbReference type="Proteomes" id="UP001260188"/>
    </source>
</evidence>
<name>A0ABU1HXG1_9MICO</name>
<sequence>MMNAQTRSTALWVAYGAGGVAGMIRHRGDEYIVTMAGADAELGTYPTMEIAKNALHAHMPPGADWPTFREH</sequence>
<reference evidence="1 2" key="1">
    <citation type="submission" date="2023-08" db="EMBL/GenBank/DDBJ databases">
        <title>Functional and genomic diversity of the sorghum phyllosphere microbiome.</title>
        <authorList>
            <person name="Shade A."/>
        </authorList>
    </citation>
    <scope>NUCLEOTIDE SEQUENCE [LARGE SCALE GENOMIC DNA]</scope>
    <source>
        <strain evidence="1 2">SORGH_AS_0919</strain>
    </source>
</reference>
<evidence type="ECO:0000313" key="1">
    <source>
        <dbReference type="EMBL" id="MDR6166326.1"/>
    </source>
</evidence>
<keyword evidence="2" id="KW-1185">Reference proteome</keyword>
<proteinExistence type="predicted"/>
<organism evidence="1 2">
    <name type="scientific">Microbacterium paludicola</name>
    <dbReference type="NCBI Taxonomy" id="300019"/>
    <lineage>
        <taxon>Bacteria</taxon>
        <taxon>Bacillati</taxon>
        <taxon>Actinomycetota</taxon>
        <taxon>Actinomycetes</taxon>
        <taxon>Micrococcales</taxon>
        <taxon>Microbacteriaceae</taxon>
        <taxon>Microbacterium</taxon>
    </lineage>
</organism>
<comment type="caution">
    <text evidence="1">The sequence shown here is derived from an EMBL/GenBank/DDBJ whole genome shotgun (WGS) entry which is preliminary data.</text>
</comment>
<accession>A0ABU1HXG1</accession>
<dbReference type="EMBL" id="JAVIZA010000001">
    <property type="protein sequence ID" value="MDR6166326.1"/>
    <property type="molecule type" value="Genomic_DNA"/>
</dbReference>
<evidence type="ECO:0008006" key="3">
    <source>
        <dbReference type="Google" id="ProtNLM"/>
    </source>
</evidence>
<gene>
    <name evidence="1" type="ORF">QE367_000530</name>
</gene>
<dbReference type="Proteomes" id="UP001260188">
    <property type="component" value="Unassembled WGS sequence"/>
</dbReference>